<proteinExistence type="predicted"/>
<keyword evidence="4" id="KW-1185">Reference proteome</keyword>
<dbReference type="KEGG" id="alka:J0B03_04015"/>
<evidence type="ECO:0000313" key="3">
    <source>
        <dbReference type="EMBL" id="QSX09236.1"/>
    </source>
</evidence>
<keyword evidence="1" id="KW-0456">Lyase</keyword>
<accession>A0A974XGB1</accession>
<dbReference type="Proteomes" id="UP000663499">
    <property type="component" value="Chromosome"/>
</dbReference>
<dbReference type="SUPFAM" id="SSF52016">
    <property type="entry name" value="LeuD/IlvD-like"/>
    <property type="match status" value="1"/>
</dbReference>
<evidence type="ECO:0000256" key="1">
    <source>
        <dbReference type="ARBA" id="ARBA00023239"/>
    </source>
</evidence>
<dbReference type="Gene3D" id="3.50.30.10">
    <property type="entry name" value="Phosphohistidine domain"/>
    <property type="match status" value="1"/>
</dbReference>
<organism evidence="3 4">
    <name type="scientific">Alkalibacter rhizosphaerae</name>
    <dbReference type="NCBI Taxonomy" id="2815577"/>
    <lineage>
        <taxon>Bacteria</taxon>
        <taxon>Bacillati</taxon>
        <taxon>Bacillota</taxon>
        <taxon>Clostridia</taxon>
        <taxon>Eubacteriales</taxon>
        <taxon>Eubacteriaceae</taxon>
        <taxon>Alkalibacter</taxon>
    </lineage>
</organism>
<dbReference type="Pfam" id="PF01989">
    <property type="entry name" value="AcnX_swivel_put"/>
    <property type="match status" value="1"/>
</dbReference>
<dbReference type="InterPro" id="IPR002840">
    <property type="entry name" value="PMDh-S-like_dom"/>
</dbReference>
<dbReference type="EMBL" id="CP071444">
    <property type="protein sequence ID" value="QSX09236.1"/>
    <property type="molecule type" value="Genomic_DNA"/>
</dbReference>
<name>A0A974XGB1_9FIRM</name>
<evidence type="ECO:0000259" key="2">
    <source>
        <dbReference type="Pfam" id="PF01989"/>
    </source>
</evidence>
<feature type="domain" description="Phosphomevalonate dehydratase small subunit-like" evidence="2">
    <location>
        <begin position="32"/>
        <end position="107"/>
    </location>
</feature>
<dbReference type="AlphaFoldDB" id="A0A974XGB1"/>
<evidence type="ECO:0000313" key="4">
    <source>
        <dbReference type="Proteomes" id="UP000663499"/>
    </source>
</evidence>
<gene>
    <name evidence="3" type="ORF">J0B03_04015</name>
</gene>
<dbReference type="GO" id="GO:0016829">
    <property type="term" value="F:lyase activity"/>
    <property type="evidence" value="ECO:0007669"/>
    <property type="project" value="UniProtKB-KW"/>
</dbReference>
<dbReference type="RefSeq" id="WP_207300575.1">
    <property type="nucleotide sequence ID" value="NZ_CP071444.1"/>
</dbReference>
<reference evidence="3" key="1">
    <citation type="submission" date="2021-03" db="EMBL/GenBank/DDBJ databases">
        <title>Alkalibacter marinus sp. nov., isolated from tidal flat sediment.</title>
        <authorList>
            <person name="Namirimu T."/>
            <person name="Yang J.-A."/>
            <person name="Yang S.-H."/>
            <person name="Kim Y.-J."/>
            <person name="Kwon K.K."/>
        </authorList>
    </citation>
    <scope>NUCLEOTIDE SEQUENCE</scope>
    <source>
        <strain evidence="3">ES005</strain>
    </source>
</reference>
<protein>
    <submittedName>
        <fullName evidence="3">DUF126 domain-containing protein</fullName>
    </submittedName>
</protein>
<sequence>MNEERKIILKGEKVYPGRVEGQALVSKMPLMGWLNVDAEKGVITERNHPLKGISFKGKILVFPGPRGSGGFVSFGRSKFYGQNPAAFVYTKGNNLTIFAAMEAKVPAITNLDQDPTEVIETGDWVVVDADLGIVEITKK</sequence>